<dbReference type="PROSITE" id="PS50088">
    <property type="entry name" value="ANK_REPEAT"/>
    <property type="match status" value="1"/>
</dbReference>
<sequence>MAAPSADPTGKHGFIKRLGAGIGNQAAVFSLTTMHGLGVLHLAASQGHLEVCRYLVEELGGDPNITADGRSFRNSLLFNLSANRPLSHI</sequence>
<dbReference type="InterPro" id="IPR036770">
    <property type="entry name" value="Ankyrin_rpt-contain_sf"/>
</dbReference>
<proteinExistence type="predicted"/>
<accession>A0AAQ3UPN8</accession>
<evidence type="ECO:0000313" key="3">
    <source>
        <dbReference type="Proteomes" id="UP001341281"/>
    </source>
</evidence>
<name>A0AAQ3UPN8_PASNO</name>
<dbReference type="AlphaFoldDB" id="A0AAQ3UPN8"/>
<dbReference type="PROSITE" id="PS50297">
    <property type="entry name" value="ANK_REP_REGION"/>
    <property type="match status" value="1"/>
</dbReference>
<dbReference type="SMART" id="SM00248">
    <property type="entry name" value="ANK"/>
    <property type="match status" value="1"/>
</dbReference>
<dbReference type="EMBL" id="CP144754">
    <property type="protein sequence ID" value="WVZ95926.1"/>
    <property type="molecule type" value="Genomic_DNA"/>
</dbReference>
<organism evidence="2 3">
    <name type="scientific">Paspalum notatum var. saurae</name>
    <dbReference type="NCBI Taxonomy" id="547442"/>
    <lineage>
        <taxon>Eukaryota</taxon>
        <taxon>Viridiplantae</taxon>
        <taxon>Streptophyta</taxon>
        <taxon>Embryophyta</taxon>
        <taxon>Tracheophyta</taxon>
        <taxon>Spermatophyta</taxon>
        <taxon>Magnoliopsida</taxon>
        <taxon>Liliopsida</taxon>
        <taxon>Poales</taxon>
        <taxon>Poaceae</taxon>
        <taxon>PACMAD clade</taxon>
        <taxon>Panicoideae</taxon>
        <taxon>Andropogonodae</taxon>
        <taxon>Paspaleae</taxon>
        <taxon>Paspalinae</taxon>
        <taxon>Paspalum</taxon>
    </lineage>
</organism>
<dbReference type="SUPFAM" id="SSF48403">
    <property type="entry name" value="Ankyrin repeat"/>
    <property type="match status" value="1"/>
</dbReference>
<reference evidence="2 3" key="1">
    <citation type="submission" date="2024-02" db="EMBL/GenBank/DDBJ databases">
        <title>High-quality chromosome-scale genome assembly of Pensacola bahiagrass (Paspalum notatum Flugge var. saurae).</title>
        <authorList>
            <person name="Vega J.M."/>
            <person name="Podio M."/>
            <person name="Orjuela J."/>
            <person name="Siena L.A."/>
            <person name="Pessino S.C."/>
            <person name="Combes M.C."/>
            <person name="Mariac C."/>
            <person name="Albertini E."/>
            <person name="Pupilli F."/>
            <person name="Ortiz J.P.A."/>
            <person name="Leblanc O."/>
        </authorList>
    </citation>
    <scope>NUCLEOTIDE SEQUENCE [LARGE SCALE GENOMIC DNA]</scope>
    <source>
        <strain evidence="2">R1</strain>
        <tissue evidence="2">Leaf</tissue>
    </source>
</reference>
<evidence type="ECO:0000313" key="2">
    <source>
        <dbReference type="EMBL" id="WVZ95926.1"/>
    </source>
</evidence>
<dbReference type="Gene3D" id="1.25.40.20">
    <property type="entry name" value="Ankyrin repeat-containing domain"/>
    <property type="match status" value="1"/>
</dbReference>
<dbReference type="InterPro" id="IPR002110">
    <property type="entry name" value="Ankyrin_rpt"/>
</dbReference>
<keyword evidence="1" id="KW-0040">ANK repeat</keyword>
<dbReference type="Pfam" id="PF00023">
    <property type="entry name" value="Ank"/>
    <property type="match status" value="1"/>
</dbReference>
<dbReference type="Proteomes" id="UP001341281">
    <property type="component" value="Chromosome 10"/>
</dbReference>
<protein>
    <submittedName>
        <fullName evidence="2">Uncharacterized protein</fullName>
    </submittedName>
</protein>
<evidence type="ECO:0000256" key="1">
    <source>
        <dbReference type="PROSITE-ProRule" id="PRU00023"/>
    </source>
</evidence>
<keyword evidence="3" id="KW-1185">Reference proteome</keyword>
<gene>
    <name evidence="2" type="ORF">U9M48_041629</name>
</gene>
<feature type="repeat" description="ANK" evidence="1">
    <location>
        <begin position="35"/>
        <end position="57"/>
    </location>
</feature>